<feature type="domain" description="BD-FAE-like" evidence="2">
    <location>
        <begin position="28"/>
        <end position="127"/>
    </location>
</feature>
<name>A0ABR7G3S0_9FIRM</name>
<evidence type="ECO:0000313" key="4">
    <source>
        <dbReference type="Proteomes" id="UP000631576"/>
    </source>
</evidence>
<dbReference type="Proteomes" id="UP000631576">
    <property type="component" value="Unassembled WGS sequence"/>
</dbReference>
<evidence type="ECO:0000259" key="2">
    <source>
        <dbReference type="Pfam" id="PF20434"/>
    </source>
</evidence>
<comment type="caution">
    <text evidence="3">The sequence shown here is derived from an EMBL/GenBank/DDBJ whole genome shotgun (WGS) entry which is preliminary data.</text>
</comment>
<dbReference type="PANTHER" id="PTHR48081:SF6">
    <property type="entry name" value="PEPTIDASE S9 PROLYL OLIGOPEPTIDASE CATALYTIC DOMAIN-CONTAINING PROTEIN"/>
    <property type="match status" value="1"/>
</dbReference>
<keyword evidence="4" id="KW-1185">Reference proteome</keyword>
<evidence type="ECO:0000313" key="3">
    <source>
        <dbReference type="EMBL" id="MBC5682089.1"/>
    </source>
</evidence>
<dbReference type="InterPro" id="IPR029058">
    <property type="entry name" value="AB_hydrolase_fold"/>
</dbReference>
<reference evidence="3 4" key="1">
    <citation type="submission" date="2020-08" db="EMBL/GenBank/DDBJ databases">
        <title>Genome public.</title>
        <authorList>
            <person name="Liu C."/>
            <person name="Sun Q."/>
        </authorList>
    </citation>
    <scope>NUCLEOTIDE SEQUENCE [LARGE SCALE GENOMIC DNA]</scope>
    <source>
        <strain evidence="3 4">NSJ-13</strain>
    </source>
</reference>
<protein>
    <submittedName>
        <fullName evidence="3">Dienelactone hydrolase family protein</fullName>
    </submittedName>
</protein>
<organism evidence="3 4">
    <name type="scientific">Ruminococcus hominis</name>
    <dbReference type="NCBI Taxonomy" id="2763065"/>
    <lineage>
        <taxon>Bacteria</taxon>
        <taxon>Bacillati</taxon>
        <taxon>Bacillota</taxon>
        <taxon>Clostridia</taxon>
        <taxon>Eubacteriales</taxon>
        <taxon>Oscillospiraceae</taxon>
        <taxon>Ruminococcus</taxon>
    </lineage>
</organism>
<keyword evidence="1 3" id="KW-0378">Hydrolase</keyword>
<dbReference type="RefSeq" id="WP_118738277.1">
    <property type="nucleotide sequence ID" value="NZ_JACOPE010000001.1"/>
</dbReference>
<dbReference type="SUPFAM" id="SSF53474">
    <property type="entry name" value="alpha/beta-Hydrolases"/>
    <property type="match status" value="1"/>
</dbReference>
<accession>A0ABR7G3S0</accession>
<dbReference type="EMBL" id="JACOPE010000001">
    <property type="protein sequence ID" value="MBC5682089.1"/>
    <property type="molecule type" value="Genomic_DNA"/>
</dbReference>
<sequence>MRIIKKKIGEYAELTGYLHELNDETDNIKEYPAILIFPGGGFRTCSFLESEPIALAYLAEGYQAFTLKYTTVTDKENATIEDPMTDAQKALEWIRDCREEYCIGKEQLALLGFSGGAHLAAATATHGPQRPDVLLLGYPGILHSELRALECPDIIECIDEKTPPTFLFGTRDDKVTPPKHILVFAQCLEQKNVEFEVHIFRKGEHGFSLAKPLTSVGDKNRVNPDVAQWFQLSVRWLKEMLGEFTVYGVNDGRIGKYSIDTRVCELLESPEAKELVLTYLPMLSEELPVFIKDWITPRILNKNQKSLSQEKLEELDQKLLTL</sequence>
<dbReference type="Gene3D" id="3.40.50.1820">
    <property type="entry name" value="alpha/beta hydrolase"/>
    <property type="match status" value="1"/>
</dbReference>
<gene>
    <name evidence="3" type="ORF">H8S40_00525</name>
</gene>
<dbReference type="InterPro" id="IPR050300">
    <property type="entry name" value="GDXG_lipolytic_enzyme"/>
</dbReference>
<dbReference type="Pfam" id="PF20434">
    <property type="entry name" value="BD-FAE"/>
    <property type="match status" value="1"/>
</dbReference>
<evidence type="ECO:0000256" key="1">
    <source>
        <dbReference type="ARBA" id="ARBA00022801"/>
    </source>
</evidence>
<dbReference type="PANTHER" id="PTHR48081">
    <property type="entry name" value="AB HYDROLASE SUPERFAMILY PROTEIN C4A8.06C"/>
    <property type="match status" value="1"/>
</dbReference>
<dbReference type="InterPro" id="IPR049492">
    <property type="entry name" value="BD-FAE-like_dom"/>
</dbReference>
<proteinExistence type="predicted"/>
<dbReference type="GO" id="GO:0016787">
    <property type="term" value="F:hydrolase activity"/>
    <property type="evidence" value="ECO:0007669"/>
    <property type="project" value="UniProtKB-KW"/>
</dbReference>